<dbReference type="Proteomes" id="UP000315369">
    <property type="component" value="Unassembled WGS sequence"/>
</dbReference>
<proteinExistence type="predicted"/>
<comment type="caution">
    <text evidence="2">The sequence shown here is derived from an EMBL/GenBank/DDBJ whole genome shotgun (WGS) entry which is preliminary data.</text>
</comment>
<dbReference type="EMBL" id="VIFM01000152">
    <property type="protein sequence ID" value="TQF12156.1"/>
    <property type="molecule type" value="Genomic_DNA"/>
</dbReference>
<dbReference type="RefSeq" id="WP_141646109.1">
    <property type="nucleotide sequence ID" value="NZ_VIFM01000152.1"/>
</dbReference>
<dbReference type="AlphaFoldDB" id="A0A540WT03"/>
<feature type="signal peptide" evidence="1">
    <location>
        <begin position="1"/>
        <end position="29"/>
    </location>
</feature>
<reference evidence="2 3" key="1">
    <citation type="submission" date="2019-06" db="EMBL/GenBank/DDBJ databases">
        <authorList>
            <person name="Livingstone P."/>
            <person name="Whitworth D."/>
        </authorList>
    </citation>
    <scope>NUCLEOTIDE SEQUENCE [LARGE SCALE GENOMIC DNA]</scope>
    <source>
        <strain evidence="2 3">AM401</strain>
    </source>
</reference>
<keyword evidence="3" id="KW-1185">Reference proteome</keyword>
<feature type="chain" id="PRO_5021733786" description="Lipoprotein" evidence="1">
    <location>
        <begin position="30"/>
        <end position="532"/>
    </location>
</feature>
<evidence type="ECO:0000313" key="3">
    <source>
        <dbReference type="Proteomes" id="UP000315369"/>
    </source>
</evidence>
<keyword evidence="1" id="KW-0732">Signal</keyword>
<protein>
    <recommendedName>
        <fullName evidence="4">Lipoprotein</fullName>
    </recommendedName>
</protein>
<evidence type="ECO:0008006" key="4">
    <source>
        <dbReference type="Google" id="ProtNLM"/>
    </source>
</evidence>
<gene>
    <name evidence="2" type="ORF">FJV41_30545</name>
</gene>
<organism evidence="2 3">
    <name type="scientific">Myxococcus llanfairpwllgwyngyllgogerychwyrndrobwllllantysiliogogogochensis</name>
    <dbReference type="NCBI Taxonomy" id="2590453"/>
    <lineage>
        <taxon>Bacteria</taxon>
        <taxon>Pseudomonadati</taxon>
        <taxon>Myxococcota</taxon>
        <taxon>Myxococcia</taxon>
        <taxon>Myxococcales</taxon>
        <taxon>Cystobacterineae</taxon>
        <taxon>Myxococcaceae</taxon>
        <taxon>Myxococcus</taxon>
    </lineage>
</organism>
<evidence type="ECO:0000256" key="1">
    <source>
        <dbReference type="SAM" id="SignalP"/>
    </source>
</evidence>
<sequence length="532" mass="58745">MTSSSYSWLKRVAPLGAALSMLCGGATLAAPKPWCAPNRSPITATMSIKTDVKNSGGSYLAPVVVSSIAHAQCLDASDAKYKEEAAQHRAAFVAASGLTDAEVEELFAFEADSNGQDKLPRKFCNELEVDPQKQSAKTYGARSALQTLLCERGSGSGYDWMDTTAVEDVLAAKSCATSLLRDWSDKSRTAYTLIDFAHCEAVGQRLNEERYFKELAAEPELPRYLAIWGKIHWNDTVAKRAELHKRLEKLTADDPTLKAVVFDEPAKAIAEFKAQHAKNSALLDKSAELLLNLKNKKIQAKATGCSEGFRAELAKLFAERKPTTEDAVKDLLNEMTPFLFANSLAVCESIDEKDPNAFVIAKEVQGTVAATGPLEAARWAALHYIVEHSKEIDGAEDMRMPRPRLNFDFRSGPAEQEKGTIASVKKESGGMVKVTFKKEKLKEPVWDCKETNKIDRIDAQGNLVYRQDCKFKAWQTVVIEVNPVTVEERFASALKKGRYAEIISFRDRTAMPVRVFDTPKRGKLFGVAGFGW</sequence>
<accession>A0A540WT03</accession>
<name>A0A540WT03_9BACT</name>
<evidence type="ECO:0000313" key="2">
    <source>
        <dbReference type="EMBL" id="TQF12156.1"/>
    </source>
</evidence>